<feature type="transmembrane region" description="Helical" evidence="1">
    <location>
        <begin position="319"/>
        <end position="340"/>
    </location>
</feature>
<feature type="transmembrane region" description="Helical" evidence="1">
    <location>
        <begin position="171"/>
        <end position="189"/>
    </location>
</feature>
<accession>A0ABV7X6I2</accession>
<dbReference type="Proteomes" id="UP001595613">
    <property type="component" value="Unassembled WGS sequence"/>
</dbReference>
<reference evidence="4" key="1">
    <citation type="journal article" date="2019" name="Int. J. Syst. Evol. Microbiol.">
        <title>The Global Catalogue of Microorganisms (GCM) 10K type strain sequencing project: providing services to taxonomists for standard genome sequencing and annotation.</title>
        <authorList>
            <consortium name="The Broad Institute Genomics Platform"/>
            <consortium name="The Broad Institute Genome Sequencing Center for Infectious Disease"/>
            <person name="Wu L."/>
            <person name="Ma J."/>
        </authorList>
    </citation>
    <scope>NUCLEOTIDE SEQUENCE [LARGE SCALE GENOMIC DNA]</scope>
    <source>
        <strain evidence="4">KCTC 42281</strain>
    </source>
</reference>
<evidence type="ECO:0000256" key="1">
    <source>
        <dbReference type="SAM" id="Phobius"/>
    </source>
</evidence>
<evidence type="ECO:0000313" key="4">
    <source>
        <dbReference type="Proteomes" id="UP001595613"/>
    </source>
</evidence>
<proteinExistence type="predicted"/>
<evidence type="ECO:0000259" key="2">
    <source>
        <dbReference type="Pfam" id="PF01757"/>
    </source>
</evidence>
<dbReference type="InterPro" id="IPR002656">
    <property type="entry name" value="Acyl_transf_3_dom"/>
</dbReference>
<feature type="transmembrane region" description="Helical" evidence="1">
    <location>
        <begin position="52"/>
        <end position="75"/>
    </location>
</feature>
<evidence type="ECO:0000313" key="3">
    <source>
        <dbReference type="EMBL" id="MFC3706159.1"/>
    </source>
</evidence>
<keyword evidence="1" id="KW-0812">Transmembrane</keyword>
<sequence>MESSDPPTVHGIVVTTRLHTIQYLRAIAAVLVLVSHALLYPMVEQTLAYGRIGWLGVILFFVVSGFIMVAVTGAGRFDPLGFLRRRVIRVVPLYWAFTLLAALLALILPGLFKTTIFDGMQLLLSMAFIPFYNPASHGLHPLYKLGWTLNYEMFFYLCFALLAPLAARGRVVVLTLAYLALAVSGTLLHPQTPIAAFYTSYMPLAFVAGAWLGLAHVEGRLGGIGRRIAVPLALVGLAGAIEGFALDRGAVEDGTAFLGLLTCSTAAVALAVGFEPKLPRLVMLERLGDASYSVYLAHIFAVAGFAGVALRFVGQEDGLAVSGAIAVAVIGGIALGLMLYETVEKPMMRRLRRPI</sequence>
<dbReference type="InterPro" id="IPR050879">
    <property type="entry name" value="Acyltransferase_3"/>
</dbReference>
<feature type="transmembrane region" description="Helical" evidence="1">
    <location>
        <begin position="20"/>
        <end position="40"/>
    </location>
</feature>
<keyword evidence="1" id="KW-0472">Membrane</keyword>
<dbReference type="EMBL" id="JBHRYD010000015">
    <property type="protein sequence ID" value="MFC3706159.1"/>
    <property type="molecule type" value="Genomic_DNA"/>
</dbReference>
<keyword evidence="4" id="KW-1185">Reference proteome</keyword>
<dbReference type="PANTHER" id="PTHR23028:SF53">
    <property type="entry name" value="ACYL_TRANSF_3 DOMAIN-CONTAINING PROTEIN"/>
    <property type="match status" value="1"/>
</dbReference>
<feature type="transmembrane region" description="Helical" evidence="1">
    <location>
        <begin position="145"/>
        <end position="164"/>
    </location>
</feature>
<feature type="transmembrane region" description="Helical" evidence="1">
    <location>
        <begin position="294"/>
        <end position="313"/>
    </location>
</feature>
<dbReference type="Pfam" id="PF01757">
    <property type="entry name" value="Acyl_transf_3"/>
    <property type="match status" value="1"/>
</dbReference>
<gene>
    <name evidence="3" type="ORF">ACFOOL_15510</name>
</gene>
<dbReference type="PANTHER" id="PTHR23028">
    <property type="entry name" value="ACETYLTRANSFERASE"/>
    <property type="match status" value="1"/>
</dbReference>
<name>A0ABV7X6I2_9HYPH</name>
<organism evidence="3 4">
    <name type="scientific">Devosia honganensis</name>
    <dbReference type="NCBI Taxonomy" id="1610527"/>
    <lineage>
        <taxon>Bacteria</taxon>
        <taxon>Pseudomonadati</taxon>
        <taxon>Pseudomonadota</taxon>
        <taxon>Alphaproteobacteria</taxon>
        <taxon>Hyphomicrobiales</taxon>
        <taxon>Devosiaceae</taxon>
        <taxon>Devosia</taxon>
    </lineage>
</organism>
<keyword evidence="3" id="KW-0808">Transferase</keyword>
<feature type="domain" description="Acyltransferase 3" evidence="2">
    <location>
        <begin position="20"/>
        <end position="334"/>
    </location>
</feature>
<feature type="transmembrane region" description="Helical" evidence="1">
    <location>
        <begin position="228"/>
        <end position="245"/>
    </location>
</feature>
<comment type="caution">
    <text evidence="3">The sequence shown here is derived from an EMBL/GenBank/DDBJ whole genome shotgun (WGS) entry which is preliminary data.</text>
</comment>
<dbReference type="RefSeq" id="WP_380098230.1">
    <property type="nucleotide sequence ID" value="NZ_JBHRYD010000015.1"/>
</dbReference>
<feature type="transmembrane region" description="Helical" evidence="1">
    <location>
        <begin position="87"/>
        <end position="108"/>
    </location>
</feature>
<feature type="transmembrane region" description="Helical" evidence="1">
    <location>
        <begin position="195"/>
        <end position="216"/>
    </location>
</feature>
<keyword evidence="1" id="KW-1133">Transmembrane helix</keyword>
<dbReference type="EC" id="2.3.-.-" evidence="3"/>
<protein>
    <submittedName>
        <fullName evidence="3">Acyltransferase family protein</fullName>
        <ecNumber evidence="3">2.3.-.-</ecNumber>
    </submittedName>
</protein>
<feature type="transmembrane region" description="Helical" evidence="1">
    <location>
        <begin position="257"/>
        <end position="274"/>
    </location>
</feature>
<keyword evidence="3" id="KW-0012">Acyltransferase</keyword>
<dbReference type="GO" id="GO:0016746">
    <property type="term" value="F:acyltransferase activity"/>
    <property type="evidence" value="ECO:0007669"/>
    <property type="project" value="UniProtKB-KW"/>
</dbReference>